<dbReference type="VEuPathDB" id="TrichDB:TVAGG3_0199770"/>
<evidence type="ECO:0000313" key="2">
    <source>
        <dbReference type="EMBL" id="EAY07522.1"/>
    </source>
</evidence>
<evidence type="ECO:0000313" key="3">
    <source>
        <dbReference type="Proteomes" id="UP000001542"/>
    </source>
</evidence>
<reference evidence="2" key="1">
    <citation type="submission" date="2006-10" db="EMBL/GenBank/DDBJ databases">
        <authorList>
            <person name="Amadeo P."/>
            <person name="Zhao Q."/>
            <person name="Wortman J."/>
            <person name="Fraser-Liggett C."/>
            <person name="Carlton J."/>
        </authorList>
    </citation>
    <scope>NUCLEOTIDE SEQUENCE</scope>
    <source>
        <strain evidence="2">G3</strain>
    </source>
</reference>
<dbReference type="VEuPathDB" id="TrichDB:TVAG_124950"/>
<name>A2EIK1_TRIV3</name>
<keyword evidence="3" id="KW-1185">Reference proteome</keyword>
<feature type="compositionally biased region" description="Basic and acidic residues" evidence="1">
    <location>
        <begin position="58"/>
        <end position="72"/>
    </location>
</feature>
<organism evidence="2 3">
    <name type="scientific">Trichomonas vaginalis (strain ATCC PRA-98 / G3)</name>
    <dbReference type="NCBI Taxonomy" id="412133"/>
    <lineage>
        <taxon>Eukaryota</taxon>
        <taxon>Metamonada</taxon>
        <taxon>Parabasalia</taxon>
        <taxon>Trichomonadida</taxon>
        <taxon>Trichomonadidae</taxon>
        <taxon>Trichomonas</taxon>
    </lineage>
</organism>
<dbReference type="AlphaFoldDB" id="A2EIK1"/>
<feature type="region of interest" description="Disordered" evidence="1">
    <location>
        <begin position="51"/>
        <end position="72"/>
    </location>
</feature>
<dbReference type="KEGG" id="tva:4765415"/>
<dbReference type="Proteomes" id="UP000001542">
    <property type="component" value="Unassembled WGS sequence"/>
</dbReference>
<proteinExistence type="predicted"/>
<sequence length="103" mass="11815">MYNNAKQFTRMVQKEKFMEAAFSRAYDDPPSKSVYLFQDSLTKENVTDLRNSTMSKLSEGHSSEKGSDESQDLIKKEWSKGELPNEQFVDKINPINRASMVAN</sequence>
<dbReference type="InParanoid" id="A2EIK1"/>
<accession>A2EIK1</accession>
<protein>
    <submittedName>
        <fullName evidence="2">Uncharacterized protein</fullName>
    </submittedName>
</protein>
<dbReference type="EMBL" id="DS113398">
    <property type="protein sequence ID" value="EAY07522.1"/>
    <property type="molecule type" value="Genomic_DNA"/>
</dbReference>
<reference evidence="2" key="2">
    <citation type="journal article" date="2007" name="Science">
        <title>Draft genome sequence of the sexually transmitted pathogen Trichomonas vaginalis.</title>
        <authorList>
            <person name="Carlton J.M."/>
            <person name="Hirt R.P."/>
            <person name="Silva J.C."/>
            <person name="Delcher A.L."/>
            <person name="Schatz M."/>
            <person name="Zhao Q."/>
            <person name="Wortman J.R."/>
            <person name="Bidwell S.L."/>
            <person name="Alsmark U.C.M."/>
            <person name="Besteiro S."/>
            <person name="Sicheritz-Ponten T."/>
            <person name="Noel C.J."/>
            <person name="Dacks J.B."/>
            <person name="Foster P.G."/>
            <person name="Simillion C."/>
            <person name="Van de Peer Y."/>
            <person name="Miranda-Saavedra D."/>
            <person name="Barton G.J."/>
            <person name="Westrop G.D."/>
            <person name="Mueller S."/>
            <person name="Dessi D."/>
            <person name="Fiori P.L."/>
            <person name="Ren Q."/>
            <person name="Paulsen I."/>
            <person name="Zhang H."/>
            <person name="Bastida-Corcuera F.D."/>
            <person name="Simoes-Barbosa A."/>
            <person name="Brown M.T."/>
            <person name="Hayes R.D."/>
            <person name="Mukherjee M."/>
            <person name="Okumura C.Y."/>
            <person name="Schneider R."/>
            <person name="Smith A.J."/>
            <person name="Vanacova S."/>
            <person name="Villalvazo M."/>
            <person name="Haas B.J."/>
            <person name="Pertea M."/>
            <person name="Feldblyum T.V."/>
            <person name="Utterback T.R."/>
            <person name="Shu C.L."/>
            <person name="Osoegawa K."/>
            <person name="de Jong P.J."/>
            <person name="Hrdy I."/>
            <person name="Horvathova L."/>
            <person name="Zubacova Z."/>
            <person name="Dolezal P."/>
            <person name="Malik S.B."/>
            <person name="Logsdon J.M. Jr."/>
            <person name="Henze K."/>
            <person name="Gupta A."/>
            <person name="Wang C.C."/>
            <person name="Dunne R.L."/>
            <person name="Upcroft J.A."/>
            <person name="Upcroft P."/>
            <person name="White O."/>
            <person name="Salzberg S.L."/>
            <person name="Tang P."/>
            <person name="Chiu C.-H."/>
            <person name="Lee Y.-S."/>
            <person name="Embley T.M."/>
            <person name="Coombs G.H."/>
            <person name="Mottram J.C."/>
            <person name="Tachezy J."/>
            <person name="Fraser-Liggett C.M."/>
            <person name="Johnson P.J."/>
        </authorList>
    </citation>
    <scope>NUCLEOTIDE SEQUENCE [LARGE SCALE GENOMIC DNA]</scope>
    <source>
        <strain evidence="2">G3</strain>
    </source>
</reference>
<evidence type="ECO:0000256" key="1">
    <source>
        <dbReference type="SAM" id="MobiDB-lite"/>
    </source>
</evidence>
<dbReference type="RefSeq" id="XP_001319745.1">
    <property type="nucleotide sequence ID" value="XM_001319710.1"/>
</dbReference>
<gene>
    <name evidence="2" type="ORF">TVAG_124950</name>
</gene>